<dbReference type="EMBL" id="MU117968">
    <property type="protein sequence ID" value="KAF9652585.1"/>
    <property type="molecule type" value="Genomic_DNA"/>
</dbReference>
<proteinExistence type="predicted"/>
<reference evidence="1" key="1">
    <citation type="submission" date="2019-10" db="EMBL/GenBank/DDBJ databases">
        <authorList>
            <consortium name="DOE Joint Genome Institute"/>
            <person name="Kuo A."/>
            <person name="Miyauchi S."/>
            <person name="Kiss E."/>
            <person name="Drula E."/>
            <person name="Kohler A."/>
            <person name="Sanchez-Garcia M."/>
            <person name="Andreopoulos B."/>
            <person name="Barry K.W."/>
            <person name="Bonito G."/>
            <person name="Buee M."/>
            <person name="Carver A."/>
            <person name="Chen C."/>
            <person name="Cichocki N."/>
            <person name="Clum A."/>
            <person name="Culley D."/>
            <person name="Crous P.W."/>
            <person name="Fauchery L."/>
            <person name="Girlanda M."/>
            <person name="Hayes R."/>
            <person name="Keri Z."/>
            <person name="Labutti K."/>
            <person name="Lipzen A."/>
            <person name="Lombard V."/>
            <person name="Magnuson J."/>
            <person name="Maillard F."/>
            <person name="Morin E."/>
            <person name="Murat C."/>
            <person name="Nolan M."/>
            <person name="Ohm R."/>
            <person name="Pangilinan J."/>
            <person name="Pereira M."/>
            <person name="Perotto S."/>
            <person name="Peter M."/>
            <person name="Riley R."/>
            <person name="Sitrit Y."/>
            <person name="Stielow B."/>
            <person name="Szollosi G."/>
            <person name="Zifcakova L."/>
            <person name="Stursova M."/>
            <person name="Spatafora J.W."/>
            <person name="Tedersoo L."/>
            <person name="Vaario L.-M."/>
            <person name="Yamada A."/>
            <person name="Yan M."/>
            <person name="Wang P."/>
            <person name="Xu J."/>
            <person name="Bruns T."/>
            <person name="Baldrian P."/>
            <person name="Vilgalys R."/>
            <person name="Henrissat B."/>
            <person name="Grigoriev I.V."/>
            <person name="Hibbett D."/>
            <person name="Nagy L.G."/>
            <person name="Martin F.M."/>
        </authorList>
    </citation>
    <scope>NUCLEOTIDE SEQUENCE</scope>
    <source>
        <strain evidence="1">P2</strain>
    </source>
</reference>
<reference evidence="1" key="2">
    <citation type="journal article" date="2020" name="Nat. Commun.">
        <title>Large-scale genome sequencing of mycorrhizal fungi provides insights into the early evolution of symbiotic traits.</title>
        <authorList>
            <person name="Miyauchi S."/>
            <person name="Kiss E."/>
            <person name="Kuo A."/>
            <person name="Drula E."/>
            <person name="Kohler A."/>
            <person name="Sanchez-Garcia M."/>
            <person name="Morin E."/>
            <person name="Andreopoulos B."/>
            <person name="Barry K.W."/>
            <person name="Bonito G."/>
            <person name="Buee M."/>
            <person name="Carver A."/>
            <person name="Chen C."/>
            <person name="Cichocki N."/>
            <person name="Clum A."/>
            <person name="Culley D."/>
            <person name="Crous P.W."/>
            <person name="Fauchery L."/>
            <person name="Girlanda M."/>
            <person name="Hayes R.D."/>
            <person name="Keri Z."/>
            <person name="LaButti K."/>
            <person name="Lipzen A."/>
            <person name="Lombard V."/>
            <person name="Magnuson J."/>
            <person name="Maillard F."/>
            <person name="Murat C."/>
            <person name="Nolan M."/>
            <person name="Ohm R.A."/>
            <person name="Pangilinan J."/>
            <person name="Pereira M.F."/>
            <person name="Perotto S."/>
            <person name="Peter M."/>
            <person name="Pfister S."/>
            <person name="Riley R."/>
            <person name="Sitrit Y."/>
            <person name="Stielow J.B."/>
            <person name="Szollosi G."/>
            <person name="Zifcakova L."/>
            <person name="Stursova M."/>
            <person name="Spatafora J.W."/>
            <person name="Tedersoo L."/>
            <person name="Vaario L.M."/>
            <person name="Yamada A."/>
            <person name="Yan M."/>
            <person name="Wang P."/>
            <person name="Xu J."/>
            <person name="Bruns T."/>
            <person name="Baldrian P."/>
            <person name="Vilgalys R."/>
            <person name="Dunand C."/>
            <person name="Henrissat B."/>
            <person name="Grigoriev I.V."/>
            <person name="Hibbett D."/>
            <person name="Nagy L.G."/>
            <person name="Martin F.M."/>
        </authorList>
    </citation>
    <scope>NUCLEOTIDE SEQUENCE</scope>
    <source>
        <strain evidence="1">P2</strain>
    </source>
</reference>
<gene>
    <name evidence="1" type="ORF">BDM02DRAFT_3161170</name>
</gene>
<protein>
    <submittedName>
        <fullName evidence="1">ARM repeat-containing protein</fullName>
    </submittedName>
</protein>
<evidence type="ECO:0000313" key="2">
    <source>
        <dbReference type="Proteomes" id="UP000886501"/>
    </source>
</evidence>
<dbReference type="Proteomes" id="UP000886501">
    <property type="component" value="Unassembled WGS sequence"/>
</dbReference>
<accession>A0ACB6ZS40</accession>
<evidence type="ECO:0000313" key="1">
    <source>
        <dbReference type="EMBL" id="KAF9652585.1"/>
    </source>
</evidence>
<name>A0ACB6ZS40_THEGA</name>
<keyword evidence="2" id="KW-1185">Reference proteome</keyword>
<sequence length="1154" mass="130805">MVAQTRAGGQPSPQKLKFHEKLLGRTTTSTDVLLKKLKALHTELAELEQDRLDKHALDGVRQELIHQSILLHKDKGVKAYAACCIADTLRLTAPRAPYTQNELTDIFHFFLRQLVQNLKSSDTPYYNQYFLLLECLSAVKSTVLICDLPKSDELIEQFFKDCFKIVRYDLSKKIELFMVDILNAIIDESHTIPSVVVTTLLAQFMDKNLGMDQPAFRLATQVCNGSSTKLQRYVCQYFTDIILQHSDEEEFEEIQKAHDLVKRLNRFCPSLLHNVVPQLEEELRVDEVSIRIMATQALGEMFADSGGTDFMRKYPSTWNLWLTRRNDKAAAVRLAFVEACKGLVIAPGDTREAIEDALSAKLLDPDEKVRAAVCRLYSQLEYEVALHHVSESQWRAIAERGLDKKVTVRTEALNCIGKAYSLAYPELEVNDPAAVQQFSWIPGTILSKTPPEVRLIAEQVLADYIFPLQLSGSKTTDVNEVGWTERLLHTMKFLDEKATQHLINLSGLKTARPGPYEAFLDACKANNGGVIDSNEEEIVKKLDFSIKILAAQLPDSQKAAEDLAAFAKLNEGRLYSLFKTCTDVQTDLKTLVKSTAEFTRRVEQASSTISSTMTVLMRRASLRLINQSSVPTLIKHVRNGDFGEQSQSQSSTDMSAKNASIILTCISKYCPAMFRSHVPELVKSVADEKHNQLAEVSLHALSALLQWDPSLTPTDKRFVDRIRRFCLGSDRKRTKYSARLLCYMKDKEDLREEVVEAISDDLSDVDSEKLLAHVTALVEFSRRAPDCFEQYSDTVIAFLVKHVLLVSTVEDQDEMDVDGDWKEDSRISDTLRTKILSLKLCRHRCIAQAKSENPMEIASPVFKMLTTLLQHDGLLSDKITTSPSERSRLRLQAAVSMTYLSAIDTYAQVTTPHFVLLALTIQDTCFHVRSRFLTKIIQLLHTRVLPFRFNIIHFLTVFDPDEEIKNIASAYIMATLQRLGPRLRLQQFEMAFPRLLHLLAHHPDFAVTHESAVEMSKYIKFYITTVAAADNISLIFHLAEKVKTVRDAESDQYSEHVYALSDLSQRMIQSYAKSRSWTLTNIPTGKTKLPSDVFHPLPDAATANKILRTRYLPEETYQWLEEQGKVTKPEPKEKAEGRNPRKRKAKTEANGTTK</sequence>
<organism evidence="1 2">
    <name type="scientific">Thelephora ganbajun</name>
    <name type="common">Ganba fungus</name>
    <dbReference type="NCBI Taxonomy" id="370292"/>
    <lineage>
        <taxon>Eukaryota</taxon>
        <taxon>Fungi</taxon>
        <taxon>Dikarya</taxon>
        <taxon>Basidiomycota</taxon>
        <taxon>Agaricomycotina</taxon>
        <taxon>Agaricomycetes</taxon>
        <taxon>Thelephorales</taxon>
        <taxon>Thelephoraceae</taxon>
        <taxon>Thelephora</taxon>
    </lineage>
</organism>
<comment type="caution">
    <text evidence="1">The sequence shown here is derived from an EMBL/GenBank/DDBJ whole genome shotgun (WGS) entry which is preliminary data.</text>
</comment>